<dbReference type="FunFam" id="1.10.238.10:FF:000025">
    <property type="entry name" value="serine/threonine-protein phosphatase 2A regulatory subunit B'' subunit alpha"/>
    <property type="match status" value="1"/>
</dbReference>
<dbReference type="InterPro" id="IPR011992">
    <property type="entry name" value="EF-hand-dom_pair"/>
</dbReference>
<dbReference type="Proteomes" id="UP000009168">
    <property type="component" value="Unassembled WGS sequence"/>
</dbReference>
<evidence type="ECO:0000256" key="3">
    <source>
        <dbReference type="SAM" id="MobiDB-lite"/>
    </source>
</evidence>
<reference evidence="6" key="1">
    <citation type="journal article" date="2006" name="PLoS Biol.">
        <title>Macronuclear genome sequence of the ciliate Tetrahymena thermophila, a model eukaryote.</title>
        <authorList>
            <person name="Eisen J.A."/>
            <person name="Coyne R.S."/>
            <person name="Wu M."/>
            <person name="Wu D."/>
            <person name="Thiagarajan M."/>
            <person name="Wortman J.R."/>
            <person name="Badger J.H."/>
            <person name="Ren Q."/>
            <person name="Amedeo P."/>
            <person name="Jones K.M."/>
            <person name="Tallon L.J."/>
            <person name="Delcher A.L."/>
            <person name="Salzberg S.L."/>
            <person name="Silva J.C."/>
            <person name="Haas B.J."/>
            <person name="Majoros W.H."/>
            <person name="Farzad M."/>
            <person name="Carlton J.M."/>
            <person name="Smith R.K. Jr."/>
            <person name="Garg J."/>
            <person name="Pearlman R.E."/>
            <person name="Karrer K.M."/>
            <person name="Sun L."/>
            <person name="Manning G."/>
            <person name="Elde N.C."/>
            <person name="Turkewitz A.P."/>
            <person name="Asai D.J."/>
            <person name="Wilkes D.E."/>
            <person name="Wang Y."/>
            <person name="Cai H."/>
            <person name="Collins K."/>
            <person name="Stewart B.A."/>
            <person name="Lee S.R."/>
            <person name="Wilamowska K."/>
            <person name="Weinberg Z."/>
            <person name="Ruzzo W.L."/>
            <person name="Wloga D."/>
            <person name="Gaertig J."/>
            <person name="Frankel J."/>
            <person name="Tsao C.-C."/>
            <person name="Gorovsky M.A."/>
            <person name="Keeling P.J."/>
            <person name="Waller R.F."/>
            <person name="Patron N.J."/>
            <person name="Cherry J.M."/>
            <person name="Stover N.A."/>
            <person name="Krieger C.J."/>
            <person name="del Toro C."/>
            <person name="Ryder H.F."/>
            <person name="Williamson S.C."/>
            <person name="Barbeau R.A."/>
            <person name="Hamilton E.P."/>
            <person name="Orias E."/>
        </authorList>
    </citation>
    <scope>NUCLEOTIDE SEQUENCE [LARGE SCALE GENOMIC DNA]</scope>
    <source>
        <strain evidence="6">SB210</strain>
    </source>
</reference>
<evidence type="ECO:0000313" key="5">
    <source>
        <dbReference type="EMBL" id="EWS74498.1"/>
    </source>
</evidence>
<dbReference type="Gene3D" id="1.10.238.10">
    <property type="entry name" value="EF-hand"/>
    <property type="match status" value="1"/>
</dbReference>
<dbReference type="STRING" id="312017.W7XD17"/>
<dbReference type="InterPro" id="IPR041534">
    <property type="entry name" value="EF-hand_13"/>
</dbReference>
<dbReference type="InterPro" id="IPR018247">
    <property type="entry name" value="EF_Hand_1_Ca_BS"/>
</dbReference>
<proteinExistence type="predicted"/>
<dbReference type="InterPro" id="IPR002048">
    <property type="entry name" value="EF_hand_dom"/>
</dbReference>
<dbReference type="EMBL" id="GG662706">
    <property type="protein sequence ID" value="EWS74498.1"/>
    <property type="molecule type" value="Genomic_DNA"/>
</dbReference>
<evidence type="ECO:0000256" key="2">
    <source>
        <dbReference type="ARBA" id="ARBA00022837"/>
    </source>
</evidence>
<dbReference type="OrthoDB" id="5586at2759"/>
<gene>
    <name evidence="5" type="ORF">TTHERM_000382209</name>
</gene>
<feature type="compositionally biased region" description="Polar residues" evidence="3">
    <location>
        <begin position="90"/>
        <end position="108"/>
    </location>
</feature>
<sequence length="583" mass="69064">MIDSKKGLSESQQFKPPTYNQNVRYILAKQKIDDLFLKFLSQPTTNDVIQNLLRDIKSGTVNENNLPNPIFTSPKITLQNSMTSSTILLNSPISKSPQKHQPVNSPRSPSEKENRHKKNQLEASPTNNKGNKANNMSASTLLANSQLMQSMVVNKANYDEIPQFYFGEPTRMLDPSAQEEQNKIISEVFGRKTEIEMKDFNDLTTKLADLPNFFNQLLFNKIDKQKSGKISKQVFINYWKNELQLKDQKERCFHVLKKQSNEFIERDDFLPMMKVLLETHPGLEFLKATPEFQDRYADTVVIRIFFIVNRRDNGRISYQEFKKSNLFQVFQQVDKEEDINKIRDFFSYEHFYVLYCKFWELDTDHDFYITKEEFSKYSGHALSRKTVDRIFEQAPRKFKCTDPTKAGFMGYEDFIWFVLAEEDKTTLTSLEYWFKVVDLDDNGIITGFEMNWFFEEQRQRLEYLNHENVLFEDIVCQMVDLLKPEDDIKFYFKHFKAKQNVCGIFFNFMTNLNKLVQYEQRDPFQLKHELNEHPDYTEWDRFAQNEYQRLAMEEENQENGEVFNDGIDPWDQDGGENQPFSPM</sequence>
<dbReference type="PANTHER" id="PTHR14095">
    <property type="entry name" value="PHOSPHATASE 2A REGULATORY SUBUNIT-RELATED"/>
    <property type="match status" value="1"/>
</dbReference>
<dbReference type="PROSITE" id="PS00018">
    <property type="entry name" value="EF_HAND_1"/>
    <property type="match status" value="1"/>
</dbReference>
<dbReference type="AlphaFoldDB" id="W7XD17"/>
<protein>
    <submittedName>
        <fullName evidence="5">EF hand protein</fullName>
    </submittedName>
</protein>
<evidence type="ECO:0000259" key="4">
    <source>
        <dbReference type="PROSITE" id="PS50222"/>
    </source>
</evidence>
<dbReference type="Gene3D" id="1.10.238.220">
    <property type="match status" value="1"/>
</dbReference>
<dbReference type="CDD" id="cd21504">
    <property type="entry name" value="PPP2R3A_B-like"/>
    <property type="match status" value="1"/>
</dbReference>
<dbReference type="FunFam" id="1.10.238.220:FF:000003">
    <property type="entry name" value="Phosphoprotein phosphatase 2A regulatory subunit"/>
    <property type="match status" value="1"/>
</dbReference>
<dbReference type="GeneID" id="24438676"/>
<dbReference type="Pfam" id="PF13499">
    <property type="entry name" value="EF-hand_7"/>
    <property type="match status" value="1"/>
</dbReference>
<keyword evidence="1" id="KW-0479">Metal-binding</keyword>
<keyword evidence="2" id="KW-0106">Calcium</keyword>
<dbReference type="PANTHER" id="PTHR14095:SF0">
    <property type="entry name" value="MIP22305P"/>
    <property type="match status" value="1"/>
</dbReference>
<dbReference type="Pfam" id="PF17958">
    <property type="entry name" value="EF-hand_13"/>
    <property type="match status" value="1"/>
</dbReference>
<feature type="compositionally biased region" description="Polar residues" evidence="3">
    <location>
        <begin position="121"/>
        <end position="135"/>
    </location>
</feature>
<dbReference type="GO" id="GO:0005509">
    <property type="term" value="F:calcium ion binding"/>
    <property type="evidence" value="ECO:0007669"/>
    <property type="project" value="InterPro"/>
</dbReference>
<evidence type="ECO:0000313" key="6">
    <source>
        <dbReference type="Proteomes" id="UP000009168"/>
    </source>
</evidence>
<dbReference type="SUPFAM" id="SSF47473">
    <property type="entry name" value="EF-hand"/>
    <property type="match status" value="2"/>
</dbReference>
<dbReference type="GO" id="GO:0000159">
    <property type="term" value="C:protein phosphatase type 2A complex"/>
    <property type="evidence" value="ECO:0007669"/>
    <property type="project" value="TreeGrafter"/>
</dbReference>
<dbReference type="InParanoid" id="W7XD17"/>
<feature type="region of interest" description="Disordered" evidence="3">
    <location>
        <begin position="90"/>
        <end position="135"/>
    </location>
</feature>
<feature type="region of interest" description="Disordered" evidence="3">
    <location>
        <begin position="554"/>
        <end position="583"/>
    </location>
</feature>
<keyword evidence="6" id="KW-1185">Reference proteome</keyword>
<organism evidence="5 6">
    <name type="scientific">Tetrahymena thermophila (strain SB210)</name>
    <dbReference type="NCBI Taxonomy" id="312017"/>
    <lineage>
        <taxon>Eukaryota</taxon>
        <taxon>Sar</taxon>
        <taxon>Alveolata</taxon>
        <taxon>Ciliophora</taxon>
        <taxon>Intramacronucleata</taxon>
        <taxon>Oligohymenophorea</taxon>
        <taxon>Hymenostomatida</taxon>
        <taxon>Tetrahymenina</taxon>
        <taxon>Tetrahymenidae</taxon>
        <taxon>Tetrahymena</taxon>
    </lineage>
</organism>
<dbReference type="RefSeq" id="XP_012652983.1">
    <property type="nucleotide sequence ID" value="XM_012797529.1"/>
</dbReference>
<evidence type="ECO:0000256" key="1">
    <source>
        <dbReference type="ARBA" id="ARBA00022723"/>
    </source>
</evidence>
<name>W7XD17_TETTS</name>
<feature type="domain" description="EF-hand" evidence="4">
    <location>
        <begin position="425"/>
        <end position="460"/>
    </location>
</feature>
<dbReference type="Gene3D" id="1.10.238.230">
    <property type="match status" value="1"/>
</dbReference>
<accession>W7XD17</accession>
<dbReference type="GO" id="GO:0019888">
    <property type="term" value="F:protein phosphatase regulator activity"/>
    <property type="evidence" value="ECO:0007669"/>
    <property type="project" value="TreeGrafter"/>
</dbReference>
<dbReference type="KEGG" id="tet:TTHERM_000382209"/>
<dbReference type="PROSITE" id="PS50222">
    <property type="entry name" value="EF_HAND_2"/>
    <property type="match status" value="1"/>
</dbReference>